<keyword evidence="4" id="KW-1185">Reference proteome</keyword>
<evidence type="ECO:0000256" key="1">
    <source>
        <dbReference type="SAM" id="MobiDB-lite"/>
    </source>
</evidence>
<dbReference type="AlphaFoldDB" id="A0A9P8TEL8"/>
<protein>
    <submittedName>
        <fullName evidence="3">Uncharacterized protein</fullName>
    </submittedName>
</protein>
<feature type="region of interest" description="Disordered" evidence="1">
    <location>
        <begin position="51"/>
        <end position="84"/>
    </location>
</feature>
<reference evidence="3" key="2">
    <citation type="submission" date="2021-01" db="EMBL/GenBank/DDBJ databases">
        <authorList>
            <person name="Schikora-Tamarit M.A."/>
        </authorList>
    </citation>
    <scope>NUCLEOTIDE SEQUENCE</scope>
    <source>
        <strain evidence="3">CBS6341</strain>
    </source>
</reference>
<keyword evidence="2" id="KW-0812">Transmembrane</keyword>
<name>A0A9P8TEL8_9ASCO</name>
<accession>A0A9P8TEL8</accession>
<feature type="region of interest" description="Disordered" evidence="1">
    <location>
        <begin position="116"/>
        <end position="137"/>
    </location>
</feature>
<keyword evidence="2" id="KW-1133">Transmembrane helix</keyword>
<evidence type="ECO:0000256" key="2">
    <source>
        <dbReference type="SAM" id="Phobius"/>
    </source>
</evidence>
<feature type="compositionally biased region" description="Polar residues" evidence="1">
    <location>
        <begin position="51"/>
        <end position="67"/>
    </location>
</feature>
<reference evidence="3" key="1">
    <citation type="journal article" date="2021" name="Open Biol.">
        <title>Shared evolutionary footprints suggest mitochondrial oxidative damage underlies multiple complex I losses in fungi.</title>
        <authorList>
            <person name="Schikora-Tamarit M.A."/>
            <person name="Marcet-Houben M."/>
            <person name="Nosek J."/>
            <person name="Gabaldon T."/>
        </authorList>
    </citation>
    <scope>NUCLEOTIDE SEQUENCE</scope>
    <source>
        <strain evidence="3">CBS6341</strain>
    </source>
</reference>
<dbReference type="EMBL" id="JAEUBF010000681">
    <property type="protein sequence ID" value="KAH3676036.1"/>
    <property type="molecule type" value="Genomic_DNA"/>
</dbReference>
<dbReference type="Proteomes" id="UP000769528">
    <property type="component" value="Unassembled WGS sequence"/>
</dbReference>
<feature type="compositionally biased region" description="Low complexity" evidence="1">
    <location>
        <begin position="117"/>
        <end position="130"/>
    </location>
</feature>
<feature type="transmembrane region" description="Helical" evidence="2">
    <location>
        <begin position="205"/>
        <end position="228"/>
    </location>
</feature>
<sequence>MNINKSVLSRWGDNLSRELYLDQDDAELKDKDIDHDVLTFTMNLPQLSLNSSDNHSYNNQMEDNNISPKLPSKKSIDTNNYSDIKDNYENEENEESINASLTTILKLKQSAFNQFQPSNPLSSSLPSSSHSLKHNKQKLNHRLANNSIDINSFVDNQNAGVTFIHSSSSSTSSLAKSLATNNKSNNNSNDYSLIEKYMDWINGNFTLVVILNSITFFMLGLVFGSYRFKLSKTVSTYF</sequence>
<evidence type="ECO:0000313" key="3">
    <source>
        <dbReference type="EMBL" id="KAH3676036.1"/>
    </source>
</evidence>
<organism evidence="3 4">
    <name type="scientific">Wickerhamomyces mucosus</name>
    <dbReference type="NCBI Taxonomy" id="1378264"/>
    <lineage>
        <taxon>Eukaryota</taxon>
        <taxon>Fungi</taxon>
        <taxon>Dikarya</taxon>
        <taxon>Ascomycota</taxon>
        <taxon>Saccharomycotina</taxon>
        <taxon>Saccharomycetes</taxon>
        <taxon>Phaffomycetales</taxon>
        <taxon>Wickerhamomycetaceae</taxon>
        <taxon>Wickerhamomyces</taxon>
    </lineage>
</organism>
<proteinExistence type="predicted"/>
<keyword evidence="2" id="KW-0472">Membrane</keyword>
<comment type="caution">
    <text evidence="3">The sequence shown here is derived from an EMBL/GenBank/DDBJ whole genome shotgun (WGS) entry which is preliminary data.</text>
</comment>
<gene>
    <name evidence="3" type="ORF">WICMUC_002332</name>
</gene>
<evidence type="ECO:0000313" key="4">
    <source>
        <dbReference type="Proteomes" id="UP000769528"/>
    </source>
</evidence>